<protein>
    <recommendedName>
        <fullName evidence="6">Secretion system C-terminal sorting domain-containing protein</fullName>
    </recommendedName>
</protein>
<evidence type="ECO:0000259" key="3">
    <source>
        <dbReference type="Pfam" id="PF18962"/>
    </source>
</evidence>
<dbReference type="NCBIfam" id="TIGR04183">
    <property type="entry name" value="Por_Secre_tail"/>
    <property type="match status" value="1"/>
</dbReference>
<dbReference type="KEGG" id="chu:CHU_3514"/>
<dbReference type="Pfam" id="PF13201">
    <property type="entry name" value="PCMD"/>
    <property type="match status" value="1"/>
</dbReference>
<dbReference type="EMBL" id="CP000383">
    <property type="protein sequence ID" value="ABG60747.1"/>
    <property type="molecule type" value="Genomic_DNA"/>
</dbReference>
<feature type="domain" description="Secretion system C-terminal sorting" evidence="3">
    <location>
        <begin position="233"/>
        <end position="305"/>
    </location>
</feature>
<proteinExistence type="predicted"/>
<evidence type="ECO:0000259" key="2">
    <source>
        <dbReference type="Pfam" id="PF13201"/>
    </source>
</evidence>
<feature type="signal peptide" evidence="1">
    <location>
        <begin position="1"/>
        <end position="18"/>
    </location>
</feature>
<dbReference type="OrthoDB" id="1466621at2"/>
<feature type="domain" description="Putative carbohydrate metabolism" evidence="2">
    <location>
        <begin position="25"/>
        <end position="215"/>
    </location>
</feature>
<feature type="chain" id="PRO_5026758163" description="Secretion system C-terminal sorting domain-containing protein" evidence="1">
    <location>
        <begin position="19"/>
        <end position="307"/>
    </location>
</feature>
<dbReference type="RefSeq" id="WP_011586854.1">
    <property type="nucleotide sequence ID" value="NC_008255.1"/>
</dbReference>
<evidence type="ECO:0008006" key="6">
    <source>
        <dbReference type="Google" id="ProtNLM"/>
    </source>
</evidence>
<name>A0A6N4SWA3_CYTH3</name>
<dbReference type="Pfam" id="PF18962">
    <property type="entry name" value="Por_Secre_tail"/>
    <property type="match status" value="1"/>
</dbReference>
<dbReference type="InterPro" id="IPR026444">
    <property type="entry name" value="Secre_tail"/>
</dbReference>
<gene>
    <name evidence="4" type="ordered locus">CHU_3514</name>
</gene>
<evidence type="ECO:0000256" key="1">
    <source>
        <dbReference type="SAM" id="SignalP"/>
    </source>
</evidence>
<dbReference type="InterPro" id="IPR038653">
    <property type="entry name" value="Put_CMD_sf"/>
</dbReference>
<accession>A0A6N4SWA3</accession>
<sequence>MKNLYILIFACLAISAQGQQLLNSDFENWTNHPGSGGYSSYDEADNWASGNAAVNIAPGLTPPTTKTTDAQHGNAAVKLTTQSIFGQIAAGNLFTGKFQLNLSNPVKSVQMGIPYVSRPSAFNVYYKYAPVNGDSCAIYVLLTKYNTSTKKTDTIGRGHFSSTANVSVYTLLHIPVTYTSTAAPDSIAMVFTSSADGGNFRGQVGSSLTVDNFSLEFEELSIATSLAAVSAVLYPNPAQSRVALSNAPSESGTVYFYNVAGKLVSSQKWTGTVSPEFALDNMPAGFYTCKFITSDTAVFSGKLLITE</sequence>
<organism evidence="4 5">
    <name type="scientific">Cytophaga hutchinsonii (strain ATCC 33406 / DSM 1761 / CIP 103989 / NBRC 15051 / NCIMB 9469 / D465)</name>
    <dbReference type="NCBI Taxonomy" id="269798"/>
    <lineage>
        <taxon>Bacteria</taxon>
        <taxon>Pseudomonadati</taxon>
        <taxon>Bacteroidota</taxon>
        <taxon>Cytophagia</taxon>
        <taxon>Cytophagales</taxon>
        <taxon>Cytophagaceae</taxon>
        <taxon>Cytophaga</taxon>
    </lineage>
</organism>
<keyword evidence="1" id="KW-0732">Signal</keyword>
<dbReference type="Proteomes" id="UP000001822">
    <property type="component" value="Chromosome"/>
</dbReference>
<dbReference type="Gene3D" id="2.60.120.890">
    <property type="entry name" value="BT2081, beta-jelly-roll domain"/>
    <property type="match status" value="1"/>
</dbReference>
<evidence type="ECO:0000313" key="5">
    <source>
        <dbReference type="Proteomes" id="UP000001822"/>
    </source>
</evidence>
<keyword evidence="5" id="KW-1185">Reference proteome</keyword>
<evidence type="ECO:0000313" key="4">
    <source>
        <dbReference type="EMBL" id="ABG60747.1"/>
    </source>
</evidence>
<reference evidence="4 5" key="1">
    <citation type="journal article" date="2007" name="Appl. Environ. Microbiol.">
        <title>Genome sequence of the cellulolytic gliding bacterium Cytophaga hutchinsonii.</title>
        <authorList>
            <person name="Xie G."/>
            <person name="Bruce D.C."/>
            <person name="Challacombe J.F."/>
            <person name="Chertkov O."/>
            <person name="Detter J.C."/>
            <person name="Gilna P."/>
            <person name="Han C.S."/>
            <person name="Lucas S."/>
            <person name="Misra M."/>
            <person name="Myers G.L."/>
            <person name="Richardson P."/>
            <person name="Tapia R."/>
            <person name="Thayer N."/>
            <person name="Thompson L.S."/>
            <person name="Brettin T.S."/>
            <person name="Henrissat B."/>
            <person name="Wilson D.B."/>
            <person name="McBride M.J."/>
        </authorList>
    </citation>
    <scope>NUCLEOTIDE SEQUENCE [LARGE SCALE GENOMIC DNA]</scope>
    <source>
        <strain evidence="5">ATCC 33406 / DSM 1761 / CIP 103989 / NBRC 15051 / NCIMB 9469 / D465</strain>
    </source>
</reference>
<dbReference type="AlphaFoldDB" id="A0A6N4SWA3"/>
<dbReference type="InterPro" id="IPR025112">
    <property type="entry name" value="PCMD"/>
</dbReference>